<reference evidence="3 4" key="1">
    <citation type="journal article" date="2021" name="Sci. Rep.">
        <title>The genome of the diatom Chaetoceros tenuissimus carries an ancient integrated fragment of an extant virus.</title>
        <authorList>
            <person name="Hongo Y."/>
            <person name="Kimura K."/>
            <person name="Takaki Y."/>
            <person name="Yoshida Y."/>
            <person name="Baba S."/>
            <person name="Kobayashi G."/>
            <person name="Nagasaki K."/>
            <person name="Hano T."/>
            <person name="Tomaru Y."/>
        </authorList>
    </citation>
    <scope>NUCLEOTIDE SEQUENCE [LARGE SCALE GENOMIC DNA]</scope>
    <source>
        <strain evidence="3 4">NIES-3715</strain>
    </source>
</reference>
<keyword evidence="1" id="KW-1133">Transmembrane helix</keyword>
<accession>A0AAD3CY47</accession>
<feature type="transmembrane region" description="Helical" evidence="1">
    <location>
        <begin position="790"/>
        <end position="817"/>
    </location>
</feature>
<keyword evidence="1" id="KW-0472">Membrane</keyword>
<gene>
    <name evidence="3" type="ORF">CTEN210_09526</name>
</gene>
<dbReference type="AlphaFoldDB" id="A0AAD3CY47"/>
<feature type="transmembrane region" description="Helical" evidence="1">
    <location>
        <begin position="177"/>
        <end position="201"/>
    </location>
</feature>
<feature type="signal peptide" evidence="2">
    <location>
        <begin position="1"/>
        <end position="20"/>
    </location>
</feature>
<dbReference type="Proteomes" id="UP001054902">
    <property type="component" value="Unassembled WGS sequence"/>
</dbReference>
<proteinExistence type="predicted"/>
<keyword evidence="2" id="KW-0732">Signal</keyword>
<keyword evidence="1" id="KW-0812">Transmembrane</keyword>
<evidence type="ECO:0000256" key="1">
    <source>
        <dbReference type="SAM" id="Phobius"/>
    </source>
</evidence>
<evidence type="ECO:0000313" key="4">
    <source>
        <dbReference type="Proteomes" id="UP001054902"/>
    </source>
</evidence>
<feature type="transmembrane region" description="Helical" evidence="1">
    <location>
        <begin position="233"/>
        <end position="255"/>
    </location>
</feature>
<feature type="transmembrane region" description="Helical" evidence="1">
    <location>
        <begin position="463"/>
        <end position="484"/>
    </location>
</feature>
<evidence type="ECO:0000313" key="3">
    <source>
        <dbReference type="EMBL" id="GFH53050.1"/>
    </source>
</evidence>
<protein>
    <submittedName>
        <fullName evidence="3">Uncharacterized protein</fullName>
    </submittedName>
</protein>
<dbReference type="EMBL" id="BLLK01000046">
    <property type="protein sequence ID" value="GFH53050.1"/>
    <property type="molecule type" value="Genomic_DNA"/>
</dbReference>
<name>A0AAD3CY47_9STRA</name>
<comment type="caution">
    <text evidence="3">The sequence shown here is derived from an EMBL/GenBank/DDBJ whole genome shotgun (WGS) entry which is preliminary data.</text>
</comment>
<feature type="chain" id="PRO_5041898790" evidence="2">
    <location>
        <begin position="21"/>
        <end position="849"/>
    </location>
</feature>
<evidence type="ECO:0000256" key="2">
    <source>
        <dbReference type="SAM" id="SignalP"/>
    </source>
</evidence>
<sequence length="849" mass="93685">MANRKCIATALSLFALGSNAFQIKESSNRDLQTQCSPLFSIENELEPLIIDPTHKALKPFHYIDTSLDLIRKLRNKDQSYYQNLMDDLVMLSCDVTQRMNDRCVPDSSPFASKHPNNTCIDALNSTCNNEMCEATSNCLWMKVQEGEQRQTRFPLEEYEGVKERLYGADSSSYAGEIVVVMAIRVGVAAVFLVSWLVYFFIRYCCCCLWTSCGMCRACSPVPNENGYSCCGQIFLPILLYFCCFIAILTSGAFALTGNDIIDVATTGSFEYANNLVVHLGEFLVRASLPLVTLQEIIATAAQDALSIVSDTDYVQTTAAKIVNGFATFMSLYATGLGENQGQLSNLQDNFSSNIDPIVNNIENMLDTLENDLYNGREMIDSALESAVGQIQSFHNTSSSWTTNISEVESMEESTRSMRLIGVMIAFIVGGTLSLAGIIAILVSRKNRNSRLVAMLDISSVFSSILGVICLVFASSLLGISFVWLDLCETANIAVQDLEPFLGEIVAKGSNTLFNGESLSEAYDLADRIDFQEKLDQGLLQIENTDVNKEFDNVLEPLMDFQSVINQFQNKSLDILQNTTGREVPGVCKFSRSWQEDDLLAPWDPISLSDWNVNSTGVPESMERINNETPEKFMDRLYNVAGTCNANTSGGDCCLNTDCNRNVNQSCNNGQTCDRNEECDGIAEAIVIAFQKWHEANRMTLTLGAEACPPGLECPAQEFKDAGYDTTLVDLISSYGDSLQGTATSLTEIANTTVGEAMTEVERFLCSTNIAFLGQGYTEVKDEACTTILGAFAQICFAFFFLGIFLELSALIGLVLAIRLRGMTKKEVGELYEAEYFKEGDEETEGQEYN</sequence>
<keyword evidence="4" id="KW-1185">Reference proteome</keyword>
<organism evidence="3 4">
    <name type="scientific">Chaetoceros tenuissimus</name>
    <dbReference type="NCBI Taxonomy" id="426638"/>
    <lineage>
        <taxon>Eukaryota</taxon>
        <taxon>Sar</taxon>
        <taxon>Stramenopiles</taxon>
        <taxon>Ochrophyta</taxon>
        <taxon>Bacillariophyta</taxon>
        <taxon>Coscinodiscophyceae</taxon>
        <taxon>Chaetocerotophycidae</taxon>
        <taxon>Chaetocerotales</taxon>
        <taxon>Chaetocerotaceae</taxon>
        <taxon>Chaetoceros</taxon>
    </lineage>
</organism>
<feature type="transmembrane region" description="Helical" evidence="1">
    <location>
        <begin position="419"/>
        <end position="442"/>
    </location>
</feature>